<feature type="non-terminal residue" evidence="2">
    <location>
        <position position="56"/>
    </location>
</feature>
<gene>
    <name evidence="2" type="ORF">UX57_C0012G0036</name>
</gene>
<sequence length="56" mass="6193">MNLFRPTFESSPSATSAEAGVRCTSEILGEAVMDSVSSVRDSLPEQYRAHFETLRQ</sequence>
<dbReference type="STRING" id="1618994.UX57_C0012G0036"/>
<dbReference type="AlphaFoldDB" id="A0A0G1Q789"/>
<feature type="region of interest" description="Disordered" evidence="1">
    <location>
        <begin position="1"/>
        <end position="20"/>
    </location>
</feature>
<comment type="caution">
    <text evidence="2">The sequence shown here is derived from an EMBL/GenBank/DDBJ whole genome shotgun (WGS) entry which is preliminary data.</text>
</comment>
<accession>A0A0G1Q789</accession>
<dbReference type="EMBL" id="LCMS01000012">
    <property type="protein sequence ID" value="KKU40687.1"/>
    <property type="molecule type" value="Genomic_DNA"/>
</dbReference>
<evidence type="ECO:0000313" key="2">
    <source>
        <dbReference type="EMBL" id="KKU40687.1"/>
    </source>
</evidence>
<proteinExistence type="predicted"/>
<dbReference type="Proteomes" id="UP000034795">
    <property type="component" value="Unassembled WGS sequence"/>
</dbReference>
<evidence type="ECO:0000313" key="3">
    <source>
        <dbReference type="Proteomes" id="UP000034795"/>
    </source>
</evidence>
<evidence type="ECO:0000256" key="1">
    <source>
        <dbReference type="SAM" id="MobiDB-lite"/>
    </source>
</evidence>
<name>A0A0G1Q789_9BACT</name>
<reference evidence="2 3" key="1">
    <citation type="journal article" date="2015" name="Nature">
        <title>rRNA introns, odd ribosomes, and small enigmatic genomes across a large radiation of phyla.</title>
        <authorList>
            <person name="Brown C.T."/>
            <person name="Hug L.A."/>
            <person name="Thomas B.C."/>
            <person name="Sharon I."/>
            <person name="Castelle C.J."/>
            <person name="Singh A."/>
            <person name="Wilkins M.J."/>
            <person name="Williams K.H."/>
            <person name="Banfield J.F."/>
        </authorList>
    </citation>
    <scope>NUCLEOTIDE SEQUENCE [LARGE SCALE GENOMIC DNA]</scope>
</reference>
<organism evidence="2 3">
    <name type="scientific">Candidatus Uhrbacteria bacterium GW2011_GWE2_46_68</name>
    <dbReference type="NCBI Taxonomy" id="1618994"/>
    <lineage>
        <taxon>Bacteria</taxon>
        <taxon>Candidatus Uhriibacteriota</taxon>
    </lineage>
</organism>
<protein>
    <submittedName>
        <fullName evidence="2">Uncharacterized protein</fullName>
    </submittedName>
</protein>